<evidence type="ECO:0000256" key="2">
    <source>
        <dbReference type="ARBA" id="ARBA00022723"/>
    </source>
</evidence>
<accession>A0A086T2P5</accession>
<dbReference type="OrthoDB" id="406544at2759"/>
<evidence type="ECO:0000259" key="5">
    <source>
        <dbReference type="PROSITE" id="PS51891"/>
    </source>
</evidence>
<keyword evidence="3" id="KW-0862">Zinc</keyword>
<evidence type="ECO:0000313" key="7">
    <source>
        <dbReference type="Proteomes" id="UP000029964"/>
    </source>
</evidence>
<keyword evidence="4" id="KW-0456">Lyase</keyword>
<protein>
    <recommendedName>
        <fullName evidence="5">CENP-V/GFA domain-containing protein</fullName>
    </recommendedName>
</protein>
<dbReference type="InterPro" id="IPR011057">
    <property type="entry name" value="Mss4-like_sf"/>
</dbReference>
<comment type="caution">
    <text evidence="6">The sequence shown here is derived from an EMBL/GenBank/DDBJ whole genome shotgun (WGS) entry which is preliminary data.</text>
</comment>
<dbReference type="Proteomes" id="UP000029964">
    <property type="component" value="Unassembled WGS sequence"/>
</dbReference>
<feature type="domain" description="CENP-V/GFA" evidence="5">
    <location>
        <begin position="13"/>
        <end position="122"/>
    </location>
</feature>
<dbReference type="PANTHER" id="PTHR33337:SF33">
    <property type="entry name" value="CENP-V_GFA DOMAIN-CONTAINING PROTEIN"/>
    <property type="match status" value="1"/>
</dbReference>
<dbReference type="AlphaFoldDB" id="A0A086T2P5"/>
<gene>
    <name evidence="6" type="ORF">ACRE_056060</name>
</gene>
<dbReference type="Pfam" id="PF04828">
    <property type="entry name" value="GFA"/>
    <property type="match status" value="1"/>
</dbReference>
<dbReference type="GO" id="GO:0046872">
    <property type="term" value="F:metal ion binding"/>
    <property type="evidence" value="ECO:0007669"/>
    <property type="project" value="UniProtKB-KW"/>
</dbReference>
<dbReference type="PANTHER" id="PTHR33337">
    <property type="entry name" value="GFA DOMAIN-CONTAINING PROTEIN"/>
    <property type="match status" value="1"/>
</dbReference>
<dbReference type="InterPro" id="IPR006913">
    <property type="entry name" value="CENP-V/GFA"/>
</dbReference>
<proteinExistence type="inferred from homology"/>
<evidence type="ECO:0000313" key="6">
    <source>
        <dbReference type="EMBL" id="KFH43627.1"/>
    </source>
</evidence>
<evidence type="ECO:0000256" key="1">
    <source>
        <dbReference type="ARBA" id="ARBA00005495"/>
    </source>
</evidence>
<evidence type="ECO:0000256" key="3">
    <source>
        <dbReference type="ARBA" id="ARBA00022833"/>
    </source>
</evidence>
<organism evidence="6 7">
    <name type="scientific">Hapsidospora chrysogenum (strain ATCC 11550 / CBS 779.69 / DSM 880 / IAM 14645 / JCM 23072 / IMI 49137)</name>
    <name type="common">Acremonium chrysogenum</name>
    <dbReference type="NCBI Taxonomy" id="857340"/>
    <lineage>
        <taxon>Eukaryota</taxon>
        <taxon>Fungi</taxon>
        <taxon>Dikarya</taxon>
        <taxon>Ascomycota</taxon>
        <taxon>Pezizomycotina</taxon>
        <taxon>Sordariomycetes</taxon>
        <taxon>Hypocreomycetidae</taxon>
        <taxon>Hypocreales</taxon>
        <taxon>Bionectriaceae</taxon>
        <taxon>Hapsidospora</taxon>
    </lineage>
</organism>
<sequence>MAHYSEKKNLFPMQGGCPCGHTRYQLNLAPIIVHCCHCASCQRQTGSAFAINAVVEAGAITPLGPEPASSITGAGGSLEPCGVMPAFARLTGGGHVPPIPTAAAADEEGGTGKKLPPARPHLITIPSPSKIGLTVAQCPVCHTVLWNYYCGQGSHAAYLRVGTLDAPWEIDPDVHIFTSTRRKFVALDDGKPQFEGYYPSRAELCREEVLPRLDAIEEAAAGYRAELRKILGVSGT</sequence>
<name>A0A086T2P5_HAPC1</name>
<dbReference type="PROSITE" id="PS51891">
    <property type="entry name" value="CENP_V_GFA"/>
    <property type="match status" value="1"/>
</dbReference>
<dbReference type="STRING" id="857340.A0A086T2P5"/>
<dbReference type="HOGENOM" id="CLU_055491_6_1_1"/>
<dbReference type="SUPFAM" id="SSF51316">
    <property type="entry name" value="Mss4-like"/>
    <property type="match status" value="2"/>
</dbReference>
<dbReference type="Gene3D" id="3.90.1590.10">
    <property type="entry name" value="glutathione-dependent formaldehyde- activating enzyme (gfa)"/>
    <property type="match status" value="1"/>
</dbReference>
<evidence type="ECO:0000256" key="4">
    <source>
        <dbReference type="ARBA" id="ARBA00023239"/>
    </source>
</evidence>
<dbReference type="EMBL" id="JPKY01000065">
    <property type="protein sequence ID" value="KFH43627.1"/>
    <property type="molecule type" value="Genomic_DNA"/>
</dbReference>
<keyword evidence="7" id="KW-1185">Reference proteome</keyword>
<keyword evidence="2" id="KW-0479">Metal-binding</keyword>
<reference evidence="7" key="1">
    <citation type="journal article" date="2014" name="Genome Announc.">
        <title>Genome sequence and annotation of Acremonium chrysogenum, producer of the beta-lactam antibiotic cephalosporin C.</title>
        <authorList>
            <person name="Terfehr D."/>
            <person name="Dahlmann T.A."/>
            <person name="Specht T."/>
            <person name="Zadra I."/>
            <person name="Kuernsteiner H."/>
            <person name="Kueck U."/>
        </authorList>
    </citation>
    <scope>NUCLEOTIDE SEQUENCE [LARGE SCALE GENOMIC DNA]</scope>
    <source>
        <strain evidence="7">ATCC 11550 / CBS 779.69 / DSM 880 / IAM 14645 / JCM 23072 / IMI 49137</strain>
    </source>
</reference>
<comment type="similarity">
    <text evidence="1">Belongs to the Gfa family.</text>
</comment>
<dbReference type="GO" id="GO:0016846">
    <property type="term" value="F:carbon-sulfur lyase activity"/>
    <property type="evidence" value="ECO:0007669"/>
    <property type="project" value="InterPro"/>
</dbReference>